<protein>
    <submittedName>
        <fullName evidence="2">Uncharacterized protein</fullName>
    </submittedName>
</protein>
<feature type="compositionally biased region" description="Pro residues" evidence="1">
    <location>
        <begin position="305"/>
        <end position="315"/>
    </location>
</feature>
<gene>
    <name evidence="2" type="ORF">PECAL_1P16700</name>
</gene>
<evidence type="ECO:0000313" key="2">
    <source>
        <dbReference type="EMBL" id="CAH0365242.1"/>
    </source>
</evidence>
<dbReference type="EMBL" id="CAKKNE010000001">
    <property type="protein sequence ID" value="CAH0365242.1"/>
    <property type="molecule type" value="Genomic_DNA"/>
</dbReference>
<name>A0A8J2WQX8_9STRA</name>
<comment type="caution">
    <text evidence="2">The sequence shown here is derived from an EMBL/GenBank/DDBJ whole genome shotgun (WGS) entry which is preliminary data.</text>
</comment>
<feature type="region of interest" description="Disordered" evidence="1">
    <location>
        <begin position="298"/>
        <end position="358"/>
    </location>
</feature>
<dbReference type="Proteomes" id="UP000789595">
    <property type="component" value="Unassembled WGS sequence"/>
</dbReference>
<dbReference type="AlphaFoldDB" id="A0A8J2WQX8"/>
<accession>A0A8J2WQX8</accession>
<keyword evidence="3" id="KW-1185">Reference proteome</keyword>
<evidence type="ECO:0000256" key="1">
    <source>
        <dbReference type="SAM" id="MobiDB-lite"/>
    </source>
</evidence>
<feature type="compositionally biased region" description="Basic and acidic residues" evidence="1">
    <location>
        <begin position="319"/>
        <end position="333"/>
    </location>
</feature>
<organism evidence="2 3">
    <name type="scientific">Pelagomonas calceolata</name>
    <dbReference type="NCBI Taxonomy" id="35677"/>
    <lineage>
        <taxon>Eukaryota</taxon>
        <taxon>Sar</taxon>
        <taxon>Stramenopiles</taxon>
        <taxon>Ochrophyta</taxon>
        <taxon>Pelagophyceae</taxon>
        <taxon>Pelagomonadales</taxon>
        <taxon>Pelagomonadaceae</taxon>
        <taxon>Pelagomonas</taxon>
    </lineage>
</organism>
<reference evidence="2" key="1">
    <citation type="submission" date="2021-11" db="EMBL/GenBank/DDBJ databases">
        <authorList>
            <consortium name="Genoscope - CEA"/>
            <person name="William W."/>
        </authorList>
    </citation>
    <scope>NUCLEOTIDE SEQUENCE</scope>
</reference>
<proteinExistence type="predicted"/>
<sequence>MRNQHRVYQATARPNTKLPLKTLLTSHLHLVIAAAVESYTLVTRTTLPFAVSLVVKACWLWEFHLRAEEATFGARILIQWCYHLAVAFALLPATGAAIKLAGGFTNTTPFADAIAKVTSLDGYVALASAVRGGDWAFRALRAQNTTDTKWGVFLAVCAGIEVSALRKCRERAIDVACDVPPLPVGPLKRLRMLRRHLKNEAIAPPSTCDAQTDVATIACIAGVIALIDGIARFVRSGRGAPRRATHLMVRVAANPLLPFLGVAARWLDADVVRPFSILRVAVGLDALRSAAAAAWRGDAGGAVEPPQPSTPPPSPQRRRTTEDRILHGVDAHHRSSAGGIYGDVGRSPPRSPRRKLVL</sequence>
<evidence type="ECO:0000313" key="3">
    <source>
        <dbReference type="Proteomes" id="UP000789595"/>
    </source>
</evidence>